<evidence type="ECO:0000313" key="1">
    <source>
        <dbReference type="EMBL" id="CDS08718.1"/>
    </source>
</evidence>
<proteinExistence type="predicted"/>
<gene>
    <name evidence="1" type="ORF">LRAMOSA10079</name>
</gene>
<sequence length="127" mass="14514">MHASGAAFVLHFFSRFQQQQQQQQQQQYHAHLNDKNNTNGTRRVLKTHVLEAKVYLGGPVVLKRYVLFFTIVSHPDNANTNGAPTTLAALLNNKRLWFSRVVCRLSHVAKYFFVAALFVSSKLPFLN</sequence>
<protein>
    <submittedName>
        <fullName evidence="1">Uncharacterized protein</fullName>
    </submittedName>
</protein>
<organism evidence="1">
    <name type="scientific">Lichtheimia ramosa</name>
    <dbReference type="NCBI Taxonomy" id="688394"/>
    <lineage>
        <taxon>Eukaryota</taxon>
        <taxon>Fungi</taxon>
        <taxon>Fungi incertae sedis</taxon>
        <taxon>Mucoromycota</taxon>
        <taxon>Mucoromycotina</taxon>
        <taxon>Mucoromycetes</taxon>
        <taxon>Mucorales</taxon>
        <taxon>Lichtheimiaceae</taxon>
        <taxon>Lichtheimia</taxon>
    </lineage>
</organism>
<dbReference type="EMBL" id="LK023326">
    <property type="protein sequence ID" value="CDS08718.1"/>
    <property type="molecule type" value="Genomic_DNA"/>
</dbReference>
<name>A0A077WNN4_9FUNG</name>
<reference evidence="1" key="1">
    <citation type="journal article" date="2014" name="Genome Announc.">
        <title>De novo whole-genome sequence and genome annotation of Lichtheimia ramosa.</title>
        <authorList>
            <person name="Linde J."/>
            <person name="Schwartze V."/>
            <person name="Binder U."/>
            <person name="Lass-Florl C."/>
            <person name="Voigt K."/>
            <person name="Horn F."/>
        </authorList>
    </citation>
    <scope>NUCLEOTIDE SEQUENCE</scope>
    <source>
        <strain evidence="1">JMRC FSU:6197</strain>
    </source>
</reference>
<dbReference type="AlphaFoldDB" id="A0A077WNN4"/>
<accession>A0A077WNN4</accession>